<evidence type="ECO:0000313" key="1">
    <source>
        <dbReference type="EMBL" id="BCO97648.1"/>
    </source>
</evidence>
<gene>
    <name evidence="1" type="ORF">MINTM018_04180</name>
</gene>
<organism evidence="1 2">
    <name type="scientific">Mycobacterium intracellulare</name>
    <dbReference type="NCBI Taxonomy" id="1767"/>
    <lineage>
        <taxon>Bacteria</taxon>
        <taxon>Bacillati</taxon>
        <taxon>Actinomycetota</taxon>
        <taxon>Actinomycetes</taxon>
        <taxon>Mycobacteriales</taxon>
        <taxon>Mycobacteriaceae</taxon>
        <taxon>Mycobacterium</taxon>
        <taxon>Mycobacterium avium complex (MAC)</taxon>
    </lineage>
</organism>
<name>A0A7R7MQK2_MYCIT</name>
<proteinExistence type="predicted"/>
<sequence>MTTLPNAPDAPRLRARGAAARRLPPLPCGHADPWLCRCYDPEPSARQAEAYLAAVQHLLARELPPALLLDVAQVLWRRGPAERAAVSEVAHRWAAA</sequence>
<protein>
    <submittedName>
        <fullName evidence="1">Uncharacterized protein</fullName>
    </submittedName>
</protein>
<dbReference type="Proteomes" id="UP000595205">
    <property type="component" value="Chromosome"/>
</dbReference>
<dbReference type="EMBL" id="AP024255">
    <property type="protein sequence ID" value="BCO97648.1"/>
    <property type="molecule type" value="Genomic_DNA"/>
</dbReference>
<dbReference type="AlphaFoldDB" id="A0A7R7MQK2"/>
<reference evidence="1 2" key="1">
    <citation type="submission" date="2020-12" db="EMBL/GenBank/DDBJ databases">
        <title>Genome sequence of clinical Mycobacterium intracellulare strains.</title>
        <authorList>
            <person name="Tateishi Y."/>
            <person name="Matsumoto S."/>
            <person name="Fukushima Y."/>
            <person name="Nakajima C."/>
            <person name="Suzuki Y."/>
        </authorList>
    </citation>
    <scope>NUCLEOTIDE SEQUENCE [LARGE SCALE GENOMIC DNA]</scope>
    <source>
        <strain evidence="1 2">M018</strain>
    </source>
</reference>
<accession>A0A7R7MQK2</accession>
<evidence type="ECO:0000313" key="2">
    <source>
        <dbReference type="Proteomes" id="UP000595205"/>
    </source>
</evidence>